<evidence type="ECO:0000256" key="6">
    <source>
        <dbReference type="ARBA" id="ARBA00023136"/>
    </source>
</evidence>
<dbReference type="InterPro" id="IPR002110">
    <property type="entry name" value="Ankyrin_rpt"/>
</dbReference>
<evidence type="ECO:0000256" key="3">
    <source>
        <dbReference type="ARBA" id="ARBA00022737"/>
    </source>
</evidence>
<dbReference type="PROSITE" id="PS50297">
    <property type="entry name" value="ANK_REP_REGION"/>
    <property type="match status" value="3"/>
</dbReference>
<dbReference type="Pfam" id="PF12796">
    <property type="entry name" value="Ank_2"/>
    <property type="match status" value="3"/>
</dbReference>
<dbReference type="EMBL" id="FCQH01000034">
    <property type="protein sequence ID" value="CVL09207.1"/>
    <property type="molecule type" value="Genomic_DNA"/>
</dbReference>
<feature type="transmembrane region" description="Helical" evidence="8">
    <location>
        <begin position="672"/>
        <end position="693"/>
    </location>
</feature>
<protein>
    <submittedName>
        <fullName evidence="9">Uncharacterized protein</fullName>
    </submittedName>
</protein>
<dbReference type="Gene3D" id="1.20.58.340">
    <property type="entry name" value="Magnesium transport protein CorA, transmembrane region"/>
    <property type="match status" value="1"/>
</dbReference>
<dbReference type="SUPFAM" id="SSF48403">
    <property type="entry name" value="Ankyrin repeat"/>
    <property type="match status" value="1"/>
</dbReference>
<dbReference type="PANTHER" id="PTHR24141">
    <property type="entry name" value="2-5A-DEPENDENT RIBONUCLEASE"/>
    <property type="match status" value="1"/>
</dbReference>
<dbReference type="GO" id="GO:0046873">
    <property type="term" value="F:metal ion transmembrane transporter activity"/>
    <property type="evidence" value="ECO:0007669"/>
    <property type="project" value="InterPro"/>
</dbReference>
<feature type="repeat" description="ANK" evidence="7">
    <location>
        <begin position="34"/>
        <end position="57"/>
    </location>
</feature>
<dbReference type="Pfam" id="PF01544">
    <property type="entry name" value="CorA"/>
    <property type="match status" value="1"/>
</dbReference>
<dbReference type="GeneID" id="65094691"/>
<evidence type="ECO:0000313" key="9">
    <source>
        <dbReference type="EMBL" id="CVL09207.1"/>
    </source>
</evidence>
<evidence type="ECO:0000256" key="2">
    <source>
        <dbReference type="ARBA" id="ARBA00022692"/>
    </source>
</evidence>
<dbReference type="GO" id="GO:0006396">
    <property type="term" value="P:RNA processing"/>
    <property type="evidence" value="ECO:0007669"/>
    <property type="project" value="TreeGrafter"/>
</dbReference>
<dbReference type="InterPro" id="IPR002523">
    <property type="entry name" value="MgTranspt_CorA/ZnTranspt_ZntB"/>
</dbReference>
<dbReference type="Proteomes" id="UP000184255">
    <property type="component" value="Unassembled WGS sequence"/>
</dbReference>
<dbReference type="GO" id="GO:0016020">
    <property type="term" value="C:membrane"/>
    <property type="evidence" value="ECO:0007669"/>
    <property type="project" value="UniProtKB-SubCell"/>
</dbReference>
<dbReference type="AlphaFoldDB" id="A0A1L7UN55"/>
<reference evidence="10" key="1">
    <citation type="journal article" date="2016" name="Genome Biol. Evol.">
        <title>Comparative 'omics' of the Fusarium fujikuroi species complex highlights differences in genetic potential and metabolite synthesis.</title>
        <authorList>
            <person name="Niehaus E.-M."/>
            <person name="Muensterkoetter M."/>
            <person name="Proctor R.H."/>
            <person name="Brown D.W."/>
            <person name="Sharon A."/>
            <person name="Idan Y."/>
            <person name="Oren-Young L."/>
            <person name="Sieber C.M."/>
            <person name="Novak O."/>
            <person name="Pencik A."/>
            <person name="Tarkowska D."/>
            <person name="Hromadova K."/>
            <person name="Freeman S."/>
            <person name="Maymon M."/>
            <person name="Elazar M."/>
            <person name="Youssef S.A."/>
            <person name="El-Shabrawy E.S.M."/>
            <person name="Shalaby A.B.A."/>
            <person name="Houterman P."/>
            <person name="Brock N.L."/>
            <person name="Burkhardt I."/>
            <person name="Tsavkelova E.A."/>
            <person name="Dickschat J.S."/>
            <person name="Galuszka P."/>
            <person name="Gueldener U."/>
            <person name="Tudzynski B."/>
        </authorList>
    </citation>
    <scope>NUCLEOTIDE SEQUENCE [LARGE SCALE GENOMIC DNA]</scope>
    <source>
        <strain evidence="10">MRC7560</strain>
    </source>
</reference>
<keyword evidence="10" id="KW-1185">Reference proteome</keyword>
<accession>A0A1L7UN55</accession>
<keyword evidence="6 8" id="KW-0472">Membrane</keyword>
<gene>
    <name evidence="9" type="ORF">FMAN_15451</name>
</gene>
<dbReference type="GO" id="GO:0004540">
    <property type="term" value="F:RNA nuclease activity"/>
    <property type="evidence" value="ECO:0007669"/>
    <property type="project" value="TreeGrafter"/>
</dbReference>
<keyword evidence="2 8" id="KW-0812">Transmembrane</keyword>
<name>A0A1L7UN55_FUSMA</name>
<dbReference type="RefSeq" id="XP_041691514.1">
    <property type="nucleotide sequence ID" value="XM_041826286.1"/>
</dbReference>
<sequence length="730" mass="82442">MIGIHDAARRGDESALSELLQDPTFDKINARDEKGHTPLWIACREGHVAVVRLLLNHAKFDGSMVNTTSENKHTALSVAVCFGLDEIVKVLLSQPGIELSTRDNNGHTPLTLAAKKGFKSTINLLLDIKDIDLGPDGRGKTPLSTALESDQLDIASKLINAERRRTPTETNQTLLSWASENDKRDVVRRIDDLETRNLNLQDGDGDTPLSKAAERGDLSMVRLLLENPAIDVNSKNKDGSTPMSRAAVNQHKNVVELLGARDNVTLHSLVRSGNLQLTDYLLTCDIDLNRKDTYGLTVLHIAIVFRHLAITERLLLRGADVDAEDGTGRTPLILAVQHKLRDFVELFLSRSASMKGIQTSDWQRIYHCYSPERILHISERAGGVIQVQFIDTERTLQYEPDISRSMLQVFSFTAWSSFLTRHKLEATLPRIKGHMRLTKVLTESDSLAAIAVTVWVPHIRMFTQGSGWDECGIAWTIGEIVEDGGFGLKTKDHFSMLPHGWIPENGIKFFQQLIAHLTTRWSDLCNSTEEHLSERRMKQLQEKGRSEIINDLAGDAKNLAELRRYLRAQVYEAKIFVEEYGRSQGEGVDQEALKTIEGFAKTDDLLQELDQTIRDLLQLEFAWASTNEAHISTSLGISMKRLSWITFIFLPAMFTSSLFGMNVNILENNPDWRWYLLFVGTTLLLTIAVWLSFKYVKVEVEIWKYFNQWNTKLTEKKQNKTNSATTKLPV</sequence>
<comment type="caution">
    <text evidence="9">The sequence shown here is derived from an EMBL/GenBank/DDBJ whole genome shotgun (WGS) entry which is preliminary data.</text>
</comment>
<feature type="repeat" description="ANK" evidence="7">
    <location>
        <begin position="294"/>
        <end position="326"/>
    </location>
</feature>
<dbReference type="VEuPathDB" id="FungiDB:FMAN_15451"/>
<evidence type="ECO:0000256" key="4">
    <source>
        <dbReference type="ARBA" id="ARBA00022989"/>
    </source>
</evidence>
<keyword evidence="3" id="KW-0677">Repeat</keyword>
<evidence type="ECO:0000256" key="8">
    <source>
        <dbReference type="SAM" id="Phobius"/>
    </source>
</evidence>
<dbReference type="InterPro" id="IPR036770">
    <property type="entry name" value="Ankyrin_rpt-contain_sf"/>
</dbReference>
<keyword evidence="5 7" id="KW-0040">ANK repeat</keyword>
<evidence type="ECO:0000256" key="1">
    <source>
        <dbReference type="ARBA" id="ARBA00004141"/>
    </source>
</evidence>
<evidence type="ECO:0000256" key="5">
    <source>
        <dbReference type="ARBA" id="ARBA00023043"/>
    </source>
</evidence>
<keyword evidence="4 8" id="KW-1133">Transmembrane helix</keyword>
<feature type="repeat" description="ANK" evidence="7">
    <location>
        <begin position="204"/>
        <end position="229"/>
    </location>
</feature>
<feature type="transmembrane region" description="Helical" evidence="8">
    <location>
        <begin position="642"/>
        <end position="660"/>
    </location>
</feature>
<organism evidence="9 10">
    <name type="scientific">Fusarium mangiferae</name>
    <name type="common">Mango malformation disease fungus</name>
    <dbReference type="NCBI Taxonomy" id="192010"/>
    <lineage>
        <taxon>Eukaryota</taxon>
        <taxon>Fungi</taxon>
        <taxon>Dikarya</taxon>
        <taxon>Ascomycota</taxon>
        <taxon>Pezizomycotina</taxon>
        <taxon>Sordariomycetes</taxon>
        <taxon>Hypocreomycetidae</taxon>
        <taxon>Hypocreales</taxon>
        <taxon>Nectriaceae</taxon>
        <taxon>Fusarium</taxon>
        <taxon>Fusarium fujikuroi species complex</taxon>
    </lineage>
</organism>
<dbReference type="GO" id="GO:0003723">
    <property type="term" value="F:RNA binding"/>
    <property type="evidence" value="ECO:0007669"/>
    <property type="project" value="TreeGrafter"/>
</dbReference>
<dbReference type="SMART" id="SM00248">
    <property type="entry name" value="ANK"/>
    <property type="match status" value="9"/>
</dbReference>
<dbReference type="InterPro" id="IPR045863">
    <property type="entry name" value="CorA_TM1_TM2"/>
</dbReference>
<dbReference type="Gene3D" id="1.25.40.20">
    <property type="entry name" value="Ankyrin repeat-containing domain"/>
    <property type="match status" value="2"/>
</dbReference>
<proteinExistence type="predicted"/>
<evidence type="ECO:0000256" key="7">
    <source>
        <dbReference type="PROSITE-ProRule" id="PRU00023"/>
    </source>
</evidence>
<comment type="subcellular location">
    <subcellularLocation>
        <location evidence="1">Membrane</location>
        <topology evidence="1">Multi-pass membrane protein</topology>
    </subcellularLocation>
</comment>
<dbReference type="SUPFAM" id="SSF144083">
    <property type="entry name" value="Magnesium transport protein CorA, transmembrane region"/>
    <property type="match status" value="1"/>
</dbReference>
<dbReference type="PANTHER" id="PTHR24141:SF1">
    <property type="entry name" value="2-5A-DEPENDENT RIBONUCLEASE"/>
    <property type="match status" value="1"/>
</dbReference>
<dbReference type="PROSITE" id="PS50088">
    <property type="entry name" value="ANK_REPEAT"/>
    <property type="match status" value="3"/>
</dbReference>
<evidence type="ECO:0000313" key="10">
    <source>
        <dbReference type="Proteomes" id="UP000184255"/>
    </source>
</evidence>